<name>A0A1X0WHK8_9GAMM</name>
<dbReference type="InterPro" id="IPR002347">
    <property type="entry name" value="SDR_fam"/>
</dbReference>
<dbReference type="InterPro" id="IPR051122">
    <property type="entry name" value="SDR_DHRS6-like"/>
</dbReference>
<dbReference type="Gene3D" id="3.40.50.720">
    <property type="entry name" value="NAD(P)-binding Rossmann-like Domain"/>
    <property type="match status" value="1"/>
</dbReference>
<keyword evidence="2" id="KW-0560">Oxidoreductase</keyword>
<organism evidence="3 4">
    <name type="scientific">Rouxiella badensis</name>
    <dbReference type="NCBI Taxonomy" id="1646377"/>
    <lineage>
        <taxon>Bacteria</taxon>
        <taxon>Pseudomonadati</taxon>
        <taxon>Pseudomonadota</taxon>
        <taxon>Gammaproteobacteria</taxon>
        <taxon>Enterobacterales</taxon>
        <taxon>Yersiniaceae</taxon>
        <taxon>Rouxiella</taxon>
    </lineage>
</organism>
<dbReference type="EMBL" id="MRWE01000008">
    <property type="protein sequence ID" value="ORJ26240.1"/>
    <property type="molecule type" value="Genomic_DNA"/>
</dbReference>
<sequence>MSKQRTLIIGGASGIGFAVAQQLAARGDSLILAGRNGEKLQRAAETLRTSDAQIETIALDIANEGALHELSKTLGQVDHIVVTAGSLAPGGTLSALDLSAAKQAFDTKFWGSLAVVQHLASQVKTGGTLTLTSGFLARRSVAGTMVKTTINAALEAAVKIMAKELSPLRVNAVSPGLTDTEAYAAMAPEARQQMLEKAAASLPAKTWGRAEDIAKGYLFIIDNPFVTGSVVDIEGGALID</sequence>
<evidence type="ECO:0000313" key="4">
    <source>
        <dbReference type="Proteomes" id="UP000192536"/>
    </source>
</evidence>
<dbReference type="RefSeq" id="WP_084912224.1">
    <property type="nucleotide sequence ID" value="NZ_MRWE01000008.1"/>
</dbReference>
<dbReference type="AlphaFoldDB" id="A0A1X0WHK8"/>
<reference evidence="3 4" key="1">
    <citation type="journal article" date="2017" name="Int. J. Syst. Evol. Microbiol.">
        <title>Rouxiella badensis sp. nov. and Rouxiella silvae sp. nov. isolated from peat bog soil in Germany and emendation of the genus description.</title>
        <authorList>
            <person name="Le Fleche-Mateos A."/>
            <person name="Kugler J.H."/>
            <person name="Hansen S.H."/>
            <person name="Syldatk C."/>
            <person name="Hausmann R."/>
            <person name="Lomprez F."/>
            <person name="Vandenbogaert M."/>
            <person name="Manuguerra J.C."/>
            <person name="Grimont P.A."/>
        </authorList>
    </citation>
    <scope>NUCLEOTIDE SEQUENCE [LARGE SCALE GENOMIC DNA]</scope>
    <source>
        <strain evidence="3 4">DSM 100043</strain>
    </source>
</reference>
<dbReference type="Pfam" id="PF13561">
    <property type="entry name" value="adh_short_C2"/>
    <property type="match status" value="1"/>
</dbReference>
<dbReference type="InterPro" id="IPR036291">
    <property type="entry name" value="NAD(P)-bd_dom_sf"/>
</dbReference>
<dbReference type="Proteomes" id="UP000192536">
    <property type="component" value="Unassembled WGS sequence"/>
</dbReference>
<comment type="caution">
    <text evidence="3">The sequence shown here is derived from an EMBL/GenBank/DDBJ whole genome shotgun (WGS) entry which is preliminary data.</text>
</comment>
<dbReference type="GO" id="GO:0016491">
    <property type="term" value="F:oxidoreductase activity"/>
    <property type="evidence" value="ECO:0007669"/>
    <property type="project" value="UniProtKB-KW"/>
</dbReference>
<evidence type="ECO:0000256" key="1">
    <source>
        <dbReference type="ARBA" id="ARBA00006484"/>
    </source>
</evidence>
<dbReference type="STRING" id="1646377.BS640_06610"/>
<dbReference type="PRINTS" id="PR00081">
    <property type="entry name" value="GDHRDH"/>
</dbReference>
<comment type="similarity">
    <text evidence="1">Belongs to the short-chain dehydrogenases/reductases (SDR) family.</text>
</comment>
<evidence type="ECO:0000313" key="3">
    <source>
        <dbReference type="EMBL" id="ORJ26240.1"/>
    </source>
</evidence>
<proteinExistence type="inferred from homology"/>
<dbReference type="PANTHER" id="PTHR43477">
    <property type="entry name" value="DIHYDROANTICAPSIN 7-DEHYDROGENASE"/>
    <property type="match status" value="1"/>
</dbReference>
<gene>
    <name evidence="3" type="ORF">BS640_06610</name>
</gene>
<dbReference type="PANTHER" id="PTHR43477:SF1">
    <property type="entry name" value="DIHYDROANTICAPSIN 7-DEHYDROGENASE"/>
    <property type="match status" value="1"/>
</dbReference>
<evidence type="ECO:0000256" key="2">
    <source>
        <dbReference type="ARBA" id="ARBA00023002"/>
    </source>
</evidence>
<dbReference type="SUPFAM" id="SSF51735">
    <property type="entry name" value="NAD(P)-binding Rossmann-fold domains"/>
    <property type="match status" value="1"/>
</dbReference>
<protein>
    <submittedName>
        <fullName evidence="3">Dehydrogenase</fullName>
    </submittedName>
</protein>
<accession>A0A1X0WHK8</accession>
<keyword evidence="4" id="KW-1185">Reference proteome</keyword>